<keyword evidence="7" id="KW-1185">Reference proteome</keyword>
<keyword evidence="3" id="KW-0288">FMN</keyword>
<dbReference type="EMBL" id="CP001674">
    <property type="protein sequence ID" value="ACT51211.1"/>
    <property type="molecule type" value="Genomic_DNA"/>
</dbReference>
<dbReference type="PANTHER" id="PTHR43408:SF2">
    <property type="entry name" value="FMN REDUCTASE (NADPH)"/>
    <property type="match status" value="1"/>
</dbReference>
<evidence type="ECO:0000256" key="2">
    <source>
        <dbReference type="ARBA" id="ARBA00022630"/>
    </source>
</evidence>
<accession>C6X768</accession>
<evidence type="ECO:0000256" key="3">
    <source>
        <dbReference type="ARBA" id="ARBA00022643"/>
    </source>
</evidence>
<dbReference type="SUPFAM" id="SSF52218">
    <property type="entry name" value="Flavoproteins"/>
    <property type="match status" value="1"/>
</dbReference>
<dbReference type="eggNOG" id="COG0431">
    <property type="taxonomic scope" value="Bacteria"/>
</dbReference>
<reference evidence="7" key="1">
    <citation type="submission" date="2009-07" db="EMBL/GenBank/DDBJ databases">
        <title>Complete sequence of chromosome of Methylovorus sp. SIP3-4.</title>
        <authorList>
            <person name="Lucas S."/>
            <person name="Copeland A."/>
            <person name="Lapidus A."/>
            <person name="Glavina del Rio T."/>
            <person name="Tice H."/>
            <person name="Bruce D."/>
            <person name="Goodwin L."/>
            <person name="Pitluck S."/>
            <person name="Clum A."/>
            <person name="Larimer F."/>
            <person name="Land M."/>
            <person name="Hauser L."/>
            <person name="Kyrpides N."/>
            <person name="Mikhailova N."/>
            <person name="Kayluzhnaya M."/>
            <person name="Chistoserdova L."/>
        </authorList>
    </citation>
    <scope>NUCLEOTIDE SEQUENCE [LARGE SCALE GENOMIC DNA]</scope>
    <source>
        <strain evidence="7">SIP3-4</strain>
    </source>
</reference>
<proteinExistence type="inferred from homology"/>
<evidence type="ECO:0000259" key="5">
    <source>
        <dbReference type="Pfam" id="PF03358"/>
    </source>
</evidence>
<gene>
    <name evidence="6" type="ordered locus">Msip34_1969</name>
</gene>
<comment type="similarity">
    <text evidence="1">Belongs to the SsuE family.</text>
</comment>
<dbReference type="RefSeq" id="WP_015830566.1">
    <property type="nucleotide sequence ID" value="NC_012969.1"/>
</dbReference>
<evidence type="ECO:0000313" key="6">
    <source>
        <dbReference type="EMBL" id="ACT51211.1"/>
    </source>
</evidence>
<feature type="domain" description="NADPH-dependent FMN reductase-like" evidence="5">
    <location>
        <begin position="3"/>
        <end position="144"/>
    </location>
</feature>
<evidence type="ECO:0000256" key="4">
    <source>
        <dbReference type="ARBA" id="ARBA00023002"/>
    </source>
</evidence>
<name>C6X768_METGS</name>
<protein>
    <submittedName>
        <fullName evidence="6">FMN reductase</fullName>
    </submittedName>
</protein>
<dbReference type="InterPro" id="IPR051814">
    <property type="entry name" value="NAD(P)H-dep_FMN_reductase"/>
</dbReference>
<keyword evidence="2" id="KW-0285">Flavoprotein</keyword>
<dbReference type="GO" id="GO:0016491">
    <property type="term" value="F:oxidoreductase activity"/>
    <property type="evidence" value="ECO:0007669"/>
    <property type="project" value="UniProtKB-KW"/>
</dbReference>
<dbReference type="OrthoDB" id="1643408at2"/>
<reference evidence="6 7" key="2">
    <citation type="journal article" date="2011" name="J. Bacteriol.">
        <title>Genomes of three methylotrophs from a single niche uncover genetic and metabolic divergence of Methylophilaceae.</title>
        <authorList>
            <person name="Lapidus A."/>
            <person name="Clum A."/>
            <person name="Labutti K."/>
            <person name="Kaluzhnaya M.G."/>
            <person name="Lim S."/>
            <person name="Beck D.A."/>
            <person name="Glavina Del Rio T."/>
            <person name="Nolan M."/>
            <person name="Mavromatis K."/>
            <person name="Huntemann M."/>
            <person name="Lucas S."/>
            <person name="Lidstrom M.E."/>
            <person name="Ivanova N."/>
            <person name="Chistoserdova L."/>
        </authorList>
    </citation>
    <scope>NUCLEOTIDE SEQUENCE [LARGE SCALE GENOMIC DNA]</scope>
    <source>
        <strain evidence="6 7">SIP3-4</strain>
    </source>
</reference>
<sequence length="183" mass="19666">MANIIGVSGSITSPSRTRALVETIVTKATQRLHASGDVVDIAQLIDVLGTTVSFNDFPEAIQTAHDKLRNAELIVIASPVYKASYTGLMKHFFDLLDPKALNGKVAILAATGGSDQHASILDYQLRTLASFFGLYTVPTAIYAKDSEFTNYKLTSEAIEQRIDVALEQAALLLARPATQALVA</sequence>
<dbReference type="Proteomes" id="UP000002743">
    <property type="component" value="Chromosome"/>
</dbReference>
<dbReference type="InterPro" id="IPR029039">
    <property type="entry name" value="Flavoprotein-like_sf"/>
</dbReference>
<dbReference type="KEGG" id="mei:Msip34_1969"/>
<dbReference type="InterPro" id="IPR005025">
    <property type="entry name" value="FMN_Rdtase-like_dom"/>
</dbReference>
<dbReference type="Pfam" id="PF03358">
    <property type="entry name" value="FMN_red"/>
    <property type="match status" value="1"/>
</dbReference>
<dbReference type="Gene3D" id="3.40.50.360">
    <property type="match status" value="1"/>
</dbReference>
<keyword evidence="4" id="KW-0560">Oxidoreductase</keyword>
<dbReference type="STRING" id="582744.Msip34_1969"/>
<evidence type="ECO:0000313" key="7">
    <source>
        <dbReference type="Proteomes" id="UP000002743"/>
    </source>
</evidence>
<dbReference type="HOGENOM" id="CLU_055322_3_3_4"/>
<organism evidence="6 7">
    <name type="scientific">Methylovorus glucosotrophus (strain SIP3-4)</name>
    <dbReference type="NCBI Taxonomy" id="582744"/>
    <lineage>
        <taxon>Bacteria</taxon>
        <taxon>Pseudomonadati</taxon>
        <taxon>Pseudomonadota</taxon>
        <taxon>Betaproteobacteria</taxon>
        <taxon>Nitrosomonadales</taxon>
        <taxon>Methylophilaceae</taxon>
        <taxon>Methylovorus</taxon>
    </lineage>
</organism>
<evidence type="ECO:0000256" key="1">
    <source>
        <dbReference type="ARBA" id="ARBA00005990"/>
    </source>
</evidence>
<dbReference type="PANTHER" id="PTHR43408">
    <property type="entry name" value="FMN REDUCTASE (NADPH)"/>
    <property type="match status" value="1"/>
</dbReference>
<dbReference type="AlphaFoldDB" id="C6X768"/>